<dbReference type="Pfam" id="PF01066">
    <property type="entry name" value="CDP-OH_P_transf"/>
    <property type="match status" value="1"/>
</dbReference>
<evidence type="ECO:0000256" key="3">
    <source>
        <dbReference type="ARBA" id="ARBA00004141"/>
    </source>
</evidence>
<evidence type="ECO:0000256" key="19">
    <source>
        <dbReference type="RuleBase" id="RU003750"/>
    </source>
</evidence>
<organism evidence="21 22">
    <name type="scientific">Trichobilharzia regenti</name>
    <name type="common">Nasal bird schistosome</name>
    <dbReference type="NCBI Taxonomy" id="157069"/>
    <lineage>
        <taxon>Eukaryota</taxon>
        <taxon>Metazoa</taxon>
        <taxon>Spiralia</taxon>
        <taxon>Lophotrochozoa</taxon>
        <taxon>Platyhelminthes</taxon>
        <taxon>Trematoda</taxon>
        <taxon>Digenea</taxon>
        <taxon>Strigeidida</taxon>
        <taxon>Schistosomatoidea</taxon>
        <taxon>Schistosomatidae</taxon>
        <taxon>Trichobilharzia</taxon>
    </lineage>
</organism>
<protein>
    <recommendedName>
        <fullName evidence="17">CDP-diacylglycerol--inositol 3-phosphatidyltransferase</fullName>
        <ecNumber evidence="5">2.7.8.11</ecNumber>
    </recommendedName>
    <alternativeName>
        <fullName evidence="18">Phosphatidylinositol synthase</fullName>
    </alternativeName>
</protein>
<dbReference type="InterPro" id="IPR048254">
    <property type="entry name" value="CDP_ALCOHOL_P_TRANSF_CS"/>
</dbReference>
<dbReference type="GO" id="GO:0003881">
    <property type="term" value="F:CDP-diacylglycerol-inositol 3-phosphatidyltransferase activity"/>
    <property type="evidence" value="ECO:0007669"/>
    <property type="project" value="UniProtKB-EC"/>
</dbReference>
<feature type="transmembrane region" description="Helical" evidence="20">
    <location>
        <begin position="6"/>
        <end position="26"/>
    </location>
</feature>
<evidence type="ECO:0000313" key="21">
    <source>
        <dbReference type="Proteomes" id="UP000050795"/>
    </source>
</evidence>
<keyword evidence="16" id="KW-1208">Phospholipid metabolism</keyword>
<feature type="transmembrane region" description="Helical" evidence="20">
    <location>
        <begin position="136"/>
        <end position="158"/>
    </location>
</feature>
<name>A0AA85JYL1_TRIRE</name>
<dbReference type="Gene3D" id="1.20.120.1760">
    <property type="match status" value="1"/>
</dbReference>
<reference evidence="22" key="2">
    <citation type="submission" date="2023-11" db="UniProtKB">
        <authorList>
            <consortium name="WormBaseParasite"/>
        </authorList>
    </citation>
    <scope>IDENTIFICATION</scope>
</reference>
<keyword evidence="15" id="KW-0464">Manganese</keyword>
<dbReference type="InterPro" id="IPR043130">
    <property type="entry name" value="CDP-OH_PTrfase_TM_dom"/>
</dbReference>
<evidence type="ECO:0000256" key="9">
    <source>
        <dbReference type="ARBA" id="ARBA00022723"/>
    </source>
</evidence>
<keyword evidence="7 19" id="KW-0808">Transferase</keyword>
<dbReference type="GO" id="GO:0046872">
    <property type="term" value="F:metal ion binding"/>
    <property type="evidence" value="ECO:0007669"/>
    <property type="project" value="UniProtKB-KW"/>
</dbReference>
<feature type="transmembrane region" description="Helical" evidence="20">
    <location>
        <begin position="73"/>
        <end position="97"/>
    </location>
</feature>
<evidence type="ECO:0000256" key="1">
    <source>
        <dbReference type="ARBA" id="ARBA00001936"/>
    </source>
</evidence>
<keyword evidence="11 20" id="KW-1133">Transmembrane helix</keyword>
<comment type="similarity">
    <text evidence="4 19">Belongs to the CDP-alcohol phosphatidyltransferase class-I family.</text>
</comment>
<keyword evidence="10" id="KW-0460">Magnesium</keyword>
<dbReference type="PROSITE" id="PS00379">
    <property type="entry name" value="CDP_ALCOHOL_P_TRANSF"/>
    <property type="match status" value="1"/>
</dbReference>
<dbReference type="GO" id="GO:0016020">
    <property type="term" value="C:membrane"/>
    <property type="evidence" value="ECO:0007669"/>
    <property type="project" value="UniProtKB-SubCell"/>
</dbReference>
<accession>A0AA85JYL1</accession>
<evidence type="ECO:0000256" key="18">
    <source>
        <dbReference type="ARBA" id="ARBA00079946"/>
    </source>
</evidence>
<keyword evidence="8 20" id="KW-0812">Transmembrane</keyword>
<evidence type="ECO:0000256" key="4">
    <source>
        <dbReference type="ARBA" id="ARBA00010441"/>
    </source>
</evidence>
<keyword evidence="13 20" id="KW-0472">Membrane</keyword>
<evidence type="ECO:0000256" key="13">
    <source>
        <dbReference type="ARBA" id="ARBA00023136"/>
    </source>
</evidence>
<dbReference type="EC" id="2.7.8.11" evidence="5"/>
<evidence type="ECO:0000256" key="11">
    <source>
        <dbReference type="ARBA" id="ARBA00022989"/>
    </source>
</evidence>
<dbReference type="Proteomes" id="UP000050795">
    <property type="component" value="Unassembled WGS sequence"/>
</dbReference>
<dbReference type="PANTHER" id="PTHR15362">
    <property type="entry name" value="PHOSPHATIDYLINOSITOL SYNTHASE"/>
    <property type="match status" value="1"/>
</dbReference>
<keyword evidence="12" id="KW-0443">Lipid metabolism</keyword>
<dbReference type="InterPro" id="IPR000462">
    <property type="entry name" value="CDP-OH_P_trans"/>
</dbReference>
<evidence type="ECO:0000256" key="8">
    <source>
        <dbReference type="ARBA" id="ARBA00022692"/>
    </source>
</evidence>
<dbReference type="PANTHER" id="PTHR15362:SF4">
    <property type="entry name" value="CDP-DIACYLGLYCEROL--INOSITOL 3-PHOSPHATIDYLTRANSFERASE"/>
    <property type="match status" value="1"/>
</dbReference>
<keyword evidence="9" id="KW-0479">Metal-binding</keyword>
<keyword evidence="14" id="KW-0594">Phospholipid biosynthesis</keyword>
<dbReference type="GO" id="GO:0006661">
    <property type="term" value="P:phosphatidylinositol biosynthetic process"/>
    <property type="evidence" value="ECO:0007669"/>
    <property type="project" value="TreeGrafter"/>
</dbReference>
<keyword evidence="6" id="KW-0444">Lipid biosynthesis</keyword>
<evidence type="ECO:0000256" key="5">
    <source>
        <dbReference type="ARBA" id="ARBA00013212"/>
    </source>
</evidence>
<comment type="cofactor">
    <cofactor evidence="2">
        <name>Mg(2+)</name>
        <dbReference type="ChEBI" id="CHEBI:18420"/>
    </cofactor>
</comment>
<keyword evidence="21" id="KW-1185">Reference proteome</keyword>
<evidence type="ECO:0000256" key="6">
    <source>
        <dbReference type="ARBA" id="ARBA00022516"/>
    </source>
</evidence>
<evidence type="ECO:0000256" key="15">
    <source>
        <dbReference type="ARBA" id="ARBA00023211"/>
    </source>
</evidence>
<proteinExistence type="inferred from homology"/>
<evidence type="ECO:0000256" key="10">
    <source>
        <dbReference type="ARBA" id="ARBA00022842"/>
    </source>
</evidence>
<dbReference type="GO" id="GO:0005794">
    <property type="term" value="C:Golgi apparatus"/>
    <property type="evidence" value="ECO:0007669"/>
    <property type="project" value="TreeGrafter"/>
</dbReference>
<evidence type="ECO:0000256" key="20">
    <source>
        <dbReference type="SAM" id="Phobius"/>
    </source>
</evidence>
<sequence length="246" mass="28355">MSVFLFVPNILGYIRIVLLLVACFFMRSSCEITLLTYVLSCLLDAFDGYAARSLNQSTKFGAMLDMIVDRCSTMCLLGCLIYFYPSYMFFFQVVMIVDIASHWLHLHSSVLSGSSSHKIVDLNSNQFLRLYYTNKVVLFLMCAGNELFYTMLYVSHFYPGPKRFFIRSLLLDWNSCWKRSGLIHSLCFHCANMSFNGSSSYRTNPLNDFIDNRPPPNVEPYSRKKLRLLTFKNITKLGCTEVQVVL</sequence>
<evidence type="ECO:0000256" key="2">
    <source>
        <dbReference type="ARBA" id="ARBA00001946"/>
    </source>
</evidence>
<reference evidence="21" key="1">
    <citation type="submission" date="2022-06" db="EMBL/GenBank/DDBJ databases">
        <authorList>
            <person name="Berger JAMES D."/>
            <person name="Berger JAMES D."/>
        </authorList>
    </citation>
    <scope>NUCLEOTIDE SEQUENCE [LARGE SCALE GENOMIC DNA]</scope>
</reference>
<evidence type="ECO:0000256" key="16">
    <source>
        <dbReference type="ARBA" id="ARBA00023264"/>
    </source>
</evidence>
<evidence type="ECO:0000256" key="7">
    <source>
        <dbReference type="ARBA" id="ARBA00022679"/>
    </source>
</evidence>
<evidence type="ECO:0000256" key="14">
    <source>
        <dbReference type="ARBA" id="ARBA00023209"/>
    </source>
</evidence>
<evidence type="ECO:0000256" key="12">
    <source>
        <dbReference type="ARBA" id="ARBA00023098"/>
    </source>
</evidence>
<evidence type="ECO:0000256" key="17">
    <source>
        <dbReference type="ARBA" id="ARBA00070582"/>
    </source>
</evidence>
<dbReference type="WBParaSite" id="TREG1_44460.5">
    <property type="protein sequence ID" value="TREG1_44460.5"/>
    <property type="gene ID" value="TREG1_44460"/>
</dbReference>
<evidence type="ECO:0000313" key="22">
    <source>
        <dbReference type="WBParaSite" id="TREG1_44460.5"/>
    </source>
</evidence>
<comment type="cofactor">
    <cofactor evidence="1">
        <name>Mn(2+)</name>
        <dbReference type="ChEBI" id="CHEBI:29035"/>
    </cofactor>
</comment>
<dbReference type="FunFam" id="1.20.120.1760:FF:000003">
    <property type="entry name" value="CDP-diacylglycerol--inositol 3-phosphatidyltransferase"/>
    <property type="match status" value="1"/>
</dbReference>
<dbReference type="AlphaFoldDB" id="A0AA85JYL1"/>
<comment type="subcellular location">
    <subcellularLocation>
        <location evidence="3">Membrane</location>
        <topology evidence="3">Multi-pass membrane protein</topology>
    </subcellularLocation>
</comment>